<evidence type="ECO:0000313" key="2">
    <source>
        <dbReference type="EMBL" id="RSL50926.1"/>
    </source>
</evidence>
<organism evidence="2 3">
    <name type="scientific">Fusarium duplospermum</name>
    <dbReference type="NCBI Taxonomy" id="1325734"/>
    <lineage>
        <taxon>Eukaryota</taxon>
        <taxon>Fungi</taxon>
        <taxon>Dikarya</taxon>
        <taxon>Ascomycota</taxon>
        <taxon>Pezizomycotina</taxon>
        <taxon>Sordariomycetes</taxon>
        <taxon>Hypocreomycetidae</taxon>
        <taxon>Hypocreales</taxon>
        <taxon>Nectriaceae</taxon>
        <taxon>Fusarium</taxon>
        <taxon>Fusarium solani species complex</taxon>
    </lineage>
</organism>
<feature type="signal peptide" evidence="1">
    <location>
        <begin position="1"/>
        <end position="18"/>
    </location>
</feature>
<evidence type="ECO:0000313" key="3">
    <source>
        <dbReference type="Proteomes" id="UP000288168"/>
    </source>
</evidence>
<keyword evidence="1" id="KW-0732">Signal</keyword>
<proteinExistence type="predicted"/>
<dbReference type="AlphaFoldDB" id="A0A428PD59"/>
<name>A0A428PD59_9HYPO</name>
<feature type="chain" id="PRO_5019574775" evidence="1">
    <location>
        <begin position="19"/>
        <end position="110"/>
    </location>
</feature>
<reference evidence="2 3" key="1">
    <citation type="submission" date="2017-06" db="EMBL/GenBank/DDBJ databases">
        <title>Comparative genomic analysis of Ambrosia Fusariam Clade fungi.</title>
        <authorList>
            <person name="Stajich J.E."/>
            <person name="Carrillo J."/>
            <person name="Kijimoto T."/>
            <person name="Eskalen A."/>
            <person name="O'Donnell K."/>
            <person name="Kasson M."/>
        </authorList>
    </citation>
    <scope>NUCLEOTIDE SEQUENCE [LARGE SCALE GENOMIC DNA]</scope>
    <source>
        <strain evidence="2 3">NRRL62584</strain>
    </source>
</reference>
<accession>A0A428PD59</accession>
<comment type="caution">
    <text evidence="2">The sequence shown here is derived from an EMBL/GenBank/DDBJ whole genome shotgun (WGS) entry which is preliminary data.</text>
</comment>
<evidence type="ECO:0000256" key="1">
    <source>
        <dbReference type="SAM" id="SignalP"/>
    </source>
</evidence>
<sequence>MKFISFIIASTSTSTALAAPNVQPRVDIPGVNITLVSDTITHQEQFTGLWVSDVTSGDQGDRDNILCTTRYNQIVKSKDIPFGGDDAFTPVIPVHGLSCSYKNTLFRNCS</sequence>
<dbReference type="EMBL" id="NKCI01000156">
    <property type="protein sequence ID" value="RSL50926.1"/>
    <property type="molecule type" value="Genomic_DNA"/>
</dbReference>
<gene>
    <name evidence="2" type="ORF">CEP54_011690</name>
</gene>
<keyword evidence="3" id="KW-1185">Reference proteome</keyword>
<dbReference type="Proteomes" id="UP000288168">
    <property type="component" value="Unassembled WGS sequence"/>
</dbReference>
<protein>
    <submittedName>
        <fullName evidence="2">Uncharacterized protein</fullName>
    </submittedName>
</protein>